<sequence>MYFECNNPVGSGNVQGAVVSTALATKYKYLALLSQPLSPCIKVEVTGANERGLRKACKVKDESAQWELTVIIMSFQDYQLVELENGERDFCYGCFDGLREVRNSKGFEEPVKYSVDEIQSRHLNKSPIAVFKLSNKNVNPVVYPVDSTGVYCVYTYLSSSEKDLDLALKIDFQQCYGKLNKWDHWDMYQNAAISLIYLLSFILYFYCISSSLQKVYDVTEMKLQQRNISLQHRILVYMLGQFSVYFWRTRHLYMLNKIGPENTSISEALAYYAYEVSNSGCLTWGLYNLLLFSSGNLFFSNLEDSKYLLFIRLLSLVTFISFLRAMLENRQLYECPYWYEDMSGRMFGVLRVECLVSVICVAYWSMKTYSRLCAEGSSGVPNRFLATIILALVPAYSRAFECEIIPDYFEIWANNCDAFNSFFDYSYVLEFITVVLIAYLWASA</sequence>
<keyword evidence="1" id="KW-1133">Transmembrane helix</keyword>
<dbReference type="HOGENOM" id="CLU_580118_0_0_1"/>
<evidence type="ECO:0000259" key="2">
    <source>
        <dbReference type="Pfam" id="PF21902"/>
    </source>
</evidence>
<dbReference type="EMBL" id="HG793129">
    <property type="protein sequence ID" value="CDK28747.1"/>
    <property type="molecule type" value="Genomic_DNA"/>
</dbReference>
<feature type="transmembrane region" description="Helical" evidence="1">
    <location>
        <begin position="425"/>
        <end position="442"/>
    </location>
</feature>
<feature type="transmembrane region" description="Helical" evidence="1">
    <location>
        <begin position="307"/>
        <end position="327"/>
    </location>
</feature>
<dbReference type="RefSeq" id="XP_022460737.1">
    <property type="nucleotide sequence ID" value="XM_022601498.1"/>
</dbReference>
<dbReference type="Pfam" id="PF21902">
    <property type="entry name" value="PTM1-like_N"/>
    <property type="match status" value="1"/>
</dbReference>
<evidence type="ECO:0000313" key="4">
    <source>
        <dbReference type="Proteomes" id="UP000019384"/>
    </source>
</evidence>
<evidence type="ECO:0000313" key="3">
    <source>
        <dbReference type="EMBL" id="CDK28747.1"/>
    </source>
</evidence>
<proteinExistence type="predicted"/>
<feature type="transmembrane region" description="Helical" evidence="1">
    <location>
        <begin position="228"/>
        <end position="247"/>
    </location>
</feature>
<keyword evidence="1" id="KW-0472">Membrane</keyword>
<reference evidence="3" key="2">
    <citation type="submission" date="2014-02" db="EMBL/GenBank/DDBJ databases">
        <title>Complete DNA sequence of /Kuraishia capsulata/ illustrates novel genomic features among budding yeasts (/Saccharomycotina/).</title>
        <authorList>
            <person name="Morales L."/>
            <person name="Noel B."/>
            <person name="Porcel B."/>
            <person name="Marcet-Houben M."/>
            <person name="Hullo M-F."/>
            <person name="Sacerdot C."/>
            <person name="Tekaia F."/>
            <person name="Leh-Louis V."/>
            <person name="Despons L."/>
            <person name="Khanna V."/>
            <person name="Aury J-M."/>
            <person name="Barbe V."/>
            <person name="Couloux A."/>
            <person name="Labadie K."/>
            <person name="Pelletier E."/>
            <person name="Souciet J-L."/>
            <person name="Boekhout T."/>
            <person name="Gabaldon T."/>
            <person name="Wincker P."/>
            <person name="Dujon B."/>
        </authorList>
    </citation>
    <scope>NUCLEOTIDE SEQUENCE</scope>
    <source>
        <strain evidence="3">CBS 1993</strain>
    </source>
</reference>
<gene>
    <name evidence="3" type="ORF">KUCA_T00004731001</name>
</gene>
<feature type="transmembrane region" description="Helical" evidence="1">
    <location>
        <begin position="188"/>
        <end position="208"/>
    </location>
</feature>
<name>W6MTY5_9ASCO</name>
<dbReference type="InterPro" id="IPR053938">
    <property type="entry name" value="PTM1-like_N"/>
</dbReference>
<organism evidence="3 4">
    <name type="scientific">Kuraishia capsulata CBS 1993</name>
    <dbReference type="NCBI Taxonomy" id="1382522"/>
    <lineage>
        <taxon>Eukaryota</taxon>
        <taxon>Fungi</taxon>
        <taxon>Dikarya</taxon>
        <taxon>Ascomycota</taxon>
        <taxon>Saccharomycotina</taxon>
        <taxon>Pichiomycetes</taxon>
        <taxon>Pichiales</taxon>
        <taxon>Pichiaceae</taxon>
        <taxon>Kuraishia</taxon>
    </lineage>
</organism>
<dbReference type="Proteomes" id="UP000019384">
    <property type="component" value="Unassembled WGS sequence"/>
</dbReference>
<dbReference type="OrthoDB" id="3996329at2759"/>
<accession>W6MTY5</accession>
<feature type="domain" description="PTM1-like N-terminal" evidence="2">
    <location>
        <begin position="59"/>
        <end position="163"/>
    </location>
</feature>
<protein>
    <recommendedName>
        <fullName evidence="2">PTM1-like N-terminal domain-containing protein</fullName>
    </recommendedName>
</protein>
<keyword evidence="1" id="KW-0812">Transmembrane</keyword>
<feature type="transmembrane region" description="Helical" evidence="1">
    <location>
        <begin position="348"/>
        <end position="366"/>
    </location>
</feature>
<dbReference type="STRING" id="1382522.W6MTY5"/>
<dbReference type="GeneID" id="34522125"/>
<dbReference type="AlphaFoldDB" id="W6MTY5"/>
<keyword evidence="4" id="KW-1185">Reference proteome</keyword>
<evidence type="ECO:0000256" key="1">
    <source>
        <dbReference type="SAM" id="Phobius"/>
    </source>
</evidence>
<reference evidence="3" key="1">
    <citation type="submission" date="2013-12" db="EMBL/GenBank/DDBJ databases">
        <authorList>
            <person name="Genoscope - CEA"/>
        </authorList>
    </citation>
    <scope>NUCLEOTIDE SEQUENCE</scope>
    <source>
        <strain evidence="3">CBS 1993</strain>
    </source>
</reference>